<dbReference type="Proteomes" id="UP000177117">
    <property type="component" value="Unassembled WGS sequence"/>
</dbReference>
<feature type="domain" description="SpoVR protein-like N-terminal" evidence="1">
    <location>
        <begin position="7"/>
        <end position="465"/>
    </location>
</feature>
<proteinExistence type="predicted"/>
<dbReference type="EMBL" id="MGJD01000012">
    <property type="protein sequence ID" value="OGN00958.1"/>
    <property type="molecule type" value="Genomic_DNA"/>
</dbReference>
<evidence type="ECO:0000313" key="2">
    <source>
        <dbReference type="EMBL" id="OGN00958.1"/>
    </source>
</evidence>
<dbReference type="Pfam" id="PF04293">
    <property type="entry name" value="SpoVR"/>
    <property type="match status" value="1"/>
</dbReference>
<dbReference type="InterPro" id="IPR007390">
    <property type="entry name" value="Spore_V_R"/>
</dbReference>
<evidence type="ECO:0000259" key="1">
    <source>
        <dbReference type="Pfam" id="PF04293"/>
    </source>
</evidence>
<name>A0A1F8EK14_9BACT</name>
<gene>
    <name evidence="2" type="ORF">A2650_03350</name>
</gene>
<organism evidence="2 3">
    <name type="scientific">Candidatus Yanofskybacteria bacterium RIFCSPHIGHO2_01_FULL_41_53</name>
    <dbReference type="NCBI Taxonomy" id="1802663"/>
    <lineage>
        <taxon>Bacteria</taxon>
        <taxon>Candidatus Yanofskyibacteriota</taxon>
    </lineage>
</organism>
<accession>A0A1F8EK14</accession>
<dbReference type="InterPro" id="IPR056174">
    <property type="entry name" value="SpoVR_N"/>
</dbReference>
<comment type="caution">
    <text evidence="2">The sequence shown here is derived from an EMBL/GenBank/DDBJ whole genome shotgun (WGS) entry which is preliminary data.</text>
</comment>
<reference evidence="2 3" key="1">
    <citation type="journal article" date="2016" name="Nat. Commun.">
        <title>Thousands of microbial genomes shed light on interconnected biogeochemical processes in an aquifer system.</title>
        <authorList>
            <person name="Anantharaman K."/>
            <person name="Brown C.T."/>
            <person name="Hug L.A."/>
            <person name="Sharon I."/>
            <person name="Castelle C.J."/>
            <person name="Probst A.J."/>
            <person name="Thomas B.C."/>
            <person name="Singh A."/>
            <person name="Wilkins M.J."/>
            <person name="Karaoz U."/>
            <person name="Brodie E.L."/>
            <person name="Williams K.H."/>
            <person name="Hubbard S.S."/>
            <person name="Banfield J.F."/>
        </authorList>
    </citation>
    <scope>NUCLEOTIDE SEQUENCE [LARGE SCALE GENOMIC DNA]</scope>
</reference>
<dbReference type="PANTHER" id="PTHR30029:SF2">
    <property type="entry name" value="STAGE V SPORULATION PROTEIN R"/>
    <property type="match status" value="1"/>
</dbReference>
<dbReference type="AlphaFoldDB" id="A0A1F8EK14"/>
<dbReference type="PANTHER" id="PTHR30029">
    <property type="entry name" value="STAGE V SPORULATION PROTEIN R"/>
    <property type="match status" value="1"/>
</dbReference>
<evidence type="ECO:0000313" key="3">
    <source>
        <dbReference type="Proteomes" id="UP000177117"/>
    </source>
</evidence>
<sequence>MELISQKTKEIMEECKKRALSAGLSFKGESLEYIVTNQGFLELSPKVMIPTLYDFWADDVEIVRNKWLYNVYPHNPYETVINTRPPMSFYNDNNPDWLNVMIFYHVLGHIDFFQNNVFFRNTWNDDFCGQALADKRLINRIREEMGDKKRWVDYVIEFARGIDNLVGYYGELGEDDKSVSGNVLGTLSERIRFYFGEFLKNHYESKTVPIKFYYDEISRLNLSQEQFGQKVGEEVFFDDPFLKSKFPEFKNAFEKKDKKNKLKPKDILQYLVENSDFINKDENKWMKDILGIVRRTSLYFQPQIRTKNSHEGWASLWHERLFVADPRIKSHEVGFALTNSKVVVDPPGGIGLNPYIGFKRLYEFIEGMAMKGKLSAEYQLLEDAEARKNFDKKLGEDAGKNTLLEIRKNLNDSMLVNFLSDDDFQDFVDKHNLFVAGRRLNPDKLVIEIYIKSRSGREYRKMLNDSLYHPPSILINEDKSREGELYLDHVFEGRTLVTEYIPAVLMGLSYLAGNTISLETTEFDIEREERENLLFDPEYTPYYKRFRVRYTCKDKVIEKTMLSADEIGG</sequence>
<protein>
    <recommendedName>
        <fullName evidence="1">SpoVR protein-like N-terminal domain-containing protein</fullName>
    </recommendedName>
</protein>